<dbReference type="PROSITE" id="PS50984">
    <property type="entry name" value="TRUD"/>
    <property type="match status" value="1"/>
</dbReference>
<dbReference type="GO" id="GO:0005829">
    <property type="term" value="C:cytosol"/>
    <property type="evidence" value="ECO:0007669"/>
    <property type="project" value="TreeGrafter"/>
</dbReference>
<dbReference type="EMBL" id="UOFG01000068">
    <property type="protein sequence ID" value="VAW59152.1"/>
    <property type="molecule type" value="Genomic_DNA"/>
</dbReference>
<evidence type="ECO:0000313" key="5">
    <source>
        <dbReference type="EMBL" id="VAW59152.1"/>
    </source>
</evidence>
<dbReference type="GO" id="GO:0003723">
    <property type="term" value="F:RNA binding"/>
    <property type="evidence" value="ECO:0007669"/>
    <property type="project" value="InterPro"/>
</dbReference>
<dbReference type="GO" id="GO:0160150">
    <property type="term" value="F:tRNA pseudouridine(13) synthase activity"/>
    <property type="evidence" value="ECO:0007669"/>
    <property type="project" value="UniProtKB-EC"/>
</dbReference>
<sequence>MSYSFADLPYAFAQPLVKGCLKARNSDFCVDEIMPVVPSGEGEHLWVKIAKDGSNTDWVAQQLAKFAGIKASRVSYAGMKDRHALSTQWFSLHLPGLEDPDFSQLDDPEFKILEYARHDRKLKRGALSGNRFQLRITDLSGDITSLESKLRTVQQKGVPNYFGEQRFGRQMGNLYKAEKLFNRELKKVKKLQRGLYISAARSWIFNQLLSKRIEQQNWLVPMQGEVYMLNGKSACFVDDAFDGVRNENVKRMLDREINLTGCLWGEGQSMVGAQVLALEKSIATEFMLFSTGLEGARLKQERRALRLIPENMCWVIHDNVLEIGFDLSAGAFATMVLRECVNASVWQPADSDSHNP</sequence>
<dbReference type="InterPro" id="IPR042214">
    <property type="entry name" value="TruD_catalytic"/>
</dbReference>
<gene>
    <name evidence="5" type="ORF">MNBD_GAMMA11-8</name>
</gene>
<evidence type="ECO:0000256" key="3">
    <source>
        <dbReference type="ARBA" id="ARBA00023235"/>
    </source>
</evidence>
<evidence type="ECO:0000259" key="4">
    <source>
        <dbReference type="PROSITE" id="PS50984"/>
    </source>
</evidence>
<dbReference type="InterPro" id="IPR011760">
    <property type="entry name" value="PsdUridine_synth_TruD_insert"/>
</dbReference>
<dbReference type="PROSITE" id="PS01268">
    <property type="entry name" value="UPF0024"/>
    <property type="match status" value="1"/>
</dbReference>
<dbReference type="PANTHER" id="PTHR47811">
    <property type="entry name" value="TRNA PSEUDOURIDINE SYNTHASE D"/>
    <property type="match status" value="1"/>
</dbReference>
<dbReference type="InterPro" id="IPR043165">
    <property type="entry name" value="TruD_insert_sf"/>
</dbReference>
<reference evidence="5" key="1">
    <citation type="submission" date="2018-06" db="EMBL/GenBank/DDBJ databases">
        <authorList>
            <person name="Zhirakovskaya E."/>
        </authorList>
    </citation>
    <scope>NUCLEOTIDE SEQUENCE</scope>
</reference>
<protein>
    <submittedName>
        <fullName evidence="5">tRNA pseudouridine(13) synthase</fullName>
        <ecNumber evidence="5">5.4.99.27</ecNumber>
    </submittedName>
</protein>
<feature type="domain" description="TRUD" evidence="4">
    <location>
        <begin position="157"/>
        <end position="307"/>
    </location>
</feature>
<accession>A0A3B0X6Q6</accession>
<evidence type="ECO:0000256" key="1">
    <source>
        <dbReference type="ARBA" id="ARBA00007953"/>
    </source>
</evidence>
<dbReference type="EC" id="5.4.99.27" evidence="5"/>
<organism evidence="5">
    <name type="scientific">hydrothermal vent metagenome</name>
    <dbReference type="NCBI Taxonomy" id="652676"/>
    <lineage>
        <taxon>unclassified sequences</taxon>
        <taxon>metagenomes</taxon>
        <taxon>ecological metagenomes</taxon>
    </lineage>
</organism>
<dbReference type="AlphaFoldDB" id="A0A3B0X6Q6"/>
<keyword evidence="3 5" id="KW-0413">Isomerase</keyword>
<dbReference type="Gene3D" id="3.30.2350.20">
    <property type="entry name" value="TruD, catalytic domain"/>
    <property type="match status" value="1"/>
</dbReference>
<name>A0A3B0X6Q6_9ZZZZ</name>
<dbReference type="Pfam" id="PF01142">
    <property type="entry name" value="TruD"/>
    <property type="match status" value="2"/>
</dbReference>
<comment type="similarity">
    <text evidence="1">Belongs to the pseudouridine synthase TruD family.</text>
</comment>
<evidence type="ECO:0000256" key="2">
    <source>
        <dbReference type="ARBA" id="ARBA00022694"/>
    </source>
</evidence>
<dbReference type="HAMAP" id="MF_01082">
    <property type="entry name" value="TruD"/>
    <property type="match status" value="1"/>
</dbReference>
<keyword evidence="2" id="KW-0819">tRNA processing</keyword>
<dbReference type="SUPFAM" id="SSF55120">
    <property type="entry name" value="Pseudouridine synthase"/>
    <property type="match status" value="1"/>
</dbReference>
<dbReference type="InterPro" id="IPR050170">
    <property type="entry name" value="TruD_pseudoU_synthase"/>
</dbReference>
<dbReference type="GO" id="GO:0001522">
    <property type="term" value="P:pseudouridine synthesis"/>
    <property type="evidence" value="ECO:0007669"/>
    <property type="project" value="InterPro"/>
</dbReference>
<dbReference type="CDD" id="cd02575">
    <property type="entry name" value="PseudoU_synth_EcTruD"/>
    <property type="match status" value="1"/>
</dbReference>
<dbReference type="Gene3D" id="3.30.2340.10">
    <property type="entry name" value="TruD, insertion domain"/>
    <property type="match status" value="1"/>
</dbReference>
<dbReference type="InterPro" id="IPR020119">
    <property type="entry name" value="PsdUridine_synth_TruD_CS"/>
</dbReference>
<dbReference type="GO" id="GO:0008033">
    <property type="term" value="P:tRNA processing"/>
    <property type="evidence" value="ECO:0007669"/>
    <property type="project" value="UniProtKB-KW"/>
</dbReference>
<proteinExistence type="inferred from homology"/>
<dbReference type="InterPro" id="IPR020103">
    <property type="entry name" value="PsdUridine_synth_cat_dom_sf"/>
</dbReference>
<dbReference type="PANTHER" id="PTHR47811:SF1">
    <property type="entry name" value="TRNA PSEUDOURIDINE SYNTHASE D"/>
    <property type="match status" value="1"/>
</dbReference>
<dbReference type="InterPro" id="IPR001656">
    <property type="entry name" value="PsdUridine_synth_TruD"/>
</dbReference>